<comment type="caution">
    <text evidence="8">The sequence shown here is derived from an EMBL/GenBank/DDBJ whole genome shotgun (WGS) entry which is preliminary data.</text>
</comment>
<dbReference type="PROSITE" id="PS51257">
    <property type="entry name" value="PROKAR_LIPOPROTEIN"/>
    <property type="match status" value="1"/>
</dbReference>
<dbReference type="Gene3D" id="2.40.160.50">
    <property type="entry name" value="membrane protein fhac: a member of the omp85/tpsb transporter family"/>
    <property type="match status" value="1"/>
</dbReference>
<dbReference type="PANTHER" id="PTHR12815">
    <property type="entry name" value="SORTING AND ASSEMBLY MACHINERY SAMM50 PROTEIN FAMILY MEMBER"/>
    <property type="match status" value="1"/>
</dbReference>
<organism evidence="8 9">
    <name type="scientific">Phocaeicola barnesiae</name>
    <dbReference type="NCBI Taxonomy" id="376804"/>
    <lineage>
        <taxon>Bacteria</taxon>
        <taxon>Pseudomonadati</taxon>
        <taxon>Bacteroidota</taxon>
        <taxon>Bacteroidia</taxon>
        <taxon>Bacteroidales</taxon>
        <taxon>Bacteroidaceae</taxon>
        <taxon>Phocaeicola</taxon>
    </lineage>
</organism>
<keyword evidence="4" id="KW-0472">Membrane</keyword>
<dbReference type="Pfam" id="PF01103">
    <property type="entry name" value="Omp85"/>
    <property type="match status" value="1"/>
</dbReference>
<feature type="signal peptide" evidence="6">
    <location>
        <begin position="1"/>
        <end position="24"/>
    </location>
</feature>
<comment type="subcellular location">
    <subcellularLocation>
        <location evidence="1">Membrane</location>
    </subcellularLocation>
</comment>
<evidence type="ECO:0000256" key="5">
    <source>
        <dbReference type="ARBA" id="ARBA00023237"/>
    </source>
</evidence>
<name>A0AAW5N1I1_9BACT</name>
<dbReference type="InterPro" id="IPR000184">
    <property type="entry name" value="Bac_surfAg_D15"/>
</dbReference>
<feature type="chain" id="PRO_5043778467" evidence="6">
    <location>
        <begin position="25"/>
        <end position="771"/>
    </location>
</feature>
<dbReference type="Proteomes" id="UP001204579">
    <property type="component" value="Unassembled WGS sequence"/>
</dbReference>
<evidence type="ECO:0000256" key="3">
    <source>
        <dbReference type="ARBA" id="ARBA00022729"/>
    </source>
</evidence>
<evidence type="ECO:0000256" key="6">
    <source>
        <dbReference type="SAM" id="SignalP"/>
    </source>
</evidence>
<dbReference type="AlphaFoldDB" id="A0AAW5N1I1"/>
<feature type="domain" description="Bacterial surface antigen (D15)" evidence="7">
    <location>
        <begin position="469"/>
        <end position="769"/>
    </location>
</feature>
<evidence type="ECO:0000313" key="8">
    <source>
        <dbReference type="EMBL" id="MCR8874456.1"/>
    </source>
</evidence>
<dbReference type="EMBL" id="JANRHJ010000011">
    <property type="protein sequence ID" value="MCR8874456.1"/>
    <property type="molecule type" value="Genomic_DNA"/>
</dbReference>
<sequence length="771" mass="88510">MKKTIRFWGLLSAFSLLLCGCSVSKFIPEGSYLLDEVKIESDNKEVKSSEMSLYVRQTPNAKWFSLVKLPLYIYSASGADSTHWMNRFLRKIGDAPRIYDAGLAEETRSQMQQAVQNKGYMGARVELKEEKKGNRLKAIYQITTGEPYTVEHLSFDIPDFKVHDYLMADSTHSLLSEGMILDVNVLDAERQRMTDILQNRGYYRFNKDFITYQADTLSGSKKVDLQLKVLPYQRKREDTPSPHQQYTLRSVNYLLDPNLGTSPAGSLLDMDSVQAEGIKLFYQGTRPFLRPGLVAASNRLRAGELYRVRGVQNTYSSFSRFSILKYTNIRFQEVFENDSAYLDAYVTLSKGKNKSLAFEIEGTNSAGDLGAAASVSFSHRNLFKGSENLTLKVRGAYEAVTGLEGYANSNYMEYGVEANLSFPQFMFPFLTSEFKRRSRATSEVSVEYNWQIRPEFERTVASAGWSYRWQNRRNTTHRFDVLDVNYIYMPYRSETFIDYLNYMDEINPLLRYSYEDLLIVRLGYTYTYNSSGASAQKTAQRNSYSIRVNVEEAGNLLYGFSKLFHKHPANGESYRMANIDFAQYIKGDFDFAKNFMIDERNSLVFHVGLGIAYPYGNSKSLPFEKLYFSGGANSVRGWSVRSLGPGGYRGNENTMDYVNHTGDIKLDLNVEYRTHLFWKLKGAAFIDAGNVWNIRNRENQPEGLFKFNRFYKQLAVAYGLGIRFDLDFLILRFDGGMKAINPMYTGKDRYPIIHPDFGRDFAFHFAVGYPF</sequence>
<keyword evidence="5" id="KW-0998">Cell outer membrane</keyword>
<gene>
    <name evidence="8" type="ORF">NW209_10590</name>
</gene>
<keyword evidence="2" id="KW-0812">Transmembrane</keyword>
<accession>A0AAW5N1I1</accession>
<evidence type="ECO:0000256" key="4">
    <source>
        <dbReference type="ARBA" id="ARBA00023136"/>
    </source>
</evidence>
<dbReference type="InterPro" id="IPR039910">
    <property type="entry name" value="D15-like"/>
</dbReference>
<dbReference type="GO" id="GO:0019867">
    <property type="term" value="C:outer membrane"/>
    <property type="evidence" value="ECO:0007669"/>
    <property type="project" value="InterPro"/>
</dbReference>
<reference evidence="8 9" key="1">
    <citation type="submission" date="2022-08" db="EMBL/GenBank/DDBJ databases">
        <authorList>
            <person name="Zeman M."/>
            <person name="Kubasova T."/>
        </authorList>
    </citation>
    <scope>NUCLEOTIDE SEQUENCE [LARGE SCALE GENOMIC DNA]</scope>
    <source>
        <strain evidence="8 9">ET62</strain>
    </source>
</reference>
<evidence type="ECO:0000313" key="9">
    <source>
        <dbReference type="Proteomes" id="UP001204579"/>
    </source>
</evidence>
<keyword evidence="3 6" id="KW-0732">Signal</keyword>
<dbReference type="RefSeq" id="WP_258335954.1">
    <property type="nucleotide sequence ID" value="NZ_JANRHJ010000011.1"/>
</dbReference>
<evidence type="ECO:0000259" key="7">
    <source>
        <dbReference type="Pfam" id="PF01103"/>
    </source>
</evidence>
<evidence type="ECO:0000256" key="2">
    <source>
        <dbReference type="ARBA" id="ARBA00022692"/>
    </source>
</evidence>
<protein>
    <submittedName>
        <fullName evidence="8">BamA/TamA family outer membrane protein</fullName>
    </submittedName>
</protein>
<dbReference type="PANTHER" id="PTHR12815:SF47">
    <property type="entry name" value="TRANSLOCATION AND ASSEMBLY MODULE SUBUNIT TAMA"/>
    <property type="match status" value="1"/>
</dbReference>
<proteinExistence type="predicted"/>
<evidence type="ECO:0000256" key="1">
    <source>
        <dbReference type="ARBA" id="ARBA00004370"/>
    </source>
</evidence>
<keyword evidence="9" id="KW-1185">Reference proteome</keyword>